<reference evidence="3 4" key="1">
    <citation type="submission" date="2019-10" db="EMBL/GenBank/DDBJ databases">
        <title>Poseidonibacter ostreae sp. nov., isolated from the gut of the Ostrea denselamellosa.</title>
        <authorList>
            <person name="Choi A."/>
        </authorList>
    </citation>
    <scope>NUCLEOTIDE SEQUENCE [LARGE SCALE GENOMIC DNA]</scope>
    <source>
        <strain evidence="3 4">SJOD-M-5</strain>
    </source>
</reference>
<keyword evidence="1" id="KW-1133">Transmembrane helix</keyword>
<evidence type="ECO:0000313" key="3">
    <source>
        <dbReference type="EMBL" id="KAB7892659.1"/>
    </source>
</evidence>
<keyword evidence="1" id="KW-0472">Membrane</keyword>
<organism evidence="3 4">
    <name type="scientific">Poseidonibacter ostreae</name>
    <dbReference type="NCBI Taxonomy" id="2654171"/>
    <lineage>
        <taxon>Bacteria</taxon>
        <taxon>Pseudomonadati</taxon>
        <taxon>Campylobacterota</taxon>
        <taxon>Epsilonproteobacteria</taxon>
        <taxon>Campylobacterales</taxon>
        <taxon>Arcobacteraceae</taxon>
        <taxon>Poseidonibacter</taxon>
    </lineage>
</organism>
<protein>
    <recommendedName>
        <fullName evidence="2">Glycosyltransferase RgtA/B/C/D-like domain-containing protein</fullName>
    </recommendedName>
</protein>
<feature type="transmembrane region" description="Helical" evidence="1">
    <location>
        <begin position="92"/>
        <end position="109"/>
    </location>
</feature>
<feature type="domain" description="Glycosyltransferase RgtA/B/C/D-like" evidence="2">
    <location>
        <begin position="91"/>
        <end position="209"/>
    </location>
</feature>
<feature type="transmembrane region" description="Helical" evidence="1">
    <location>
        <begin position="217"/>
        <end position="234"/>
    </location>
</feature>
<feature type="transmembrane region" description="Helical" evidence="1">
    <location>
        <begin position="305"/>
        <end position="324"/>
    </location>
</feature>
<gene>
    <name evidence="3" type="ORF">GBG18_02035</name>
</gene>
<feature type="transmembrane region" description="Helical" evidence="1">
    <location>
        <begin position="274"/>
        <end position="298"/>
    </location>
</feature>
<dbReference type="RefSeq" id="WP_152187917.1">
    <property type="nucleotide sequence ID" value="NZ_WFKJ01000003.1"/>
</dbReference>
<dbReference type="InterPro" id="IPR038731">
    <property type="entry name" value="RgtA/B/C-like"/>
</dbReference>
<feature type="transmembrane region" description="Helical" evidence="1">
    <location>
        <begin position="168"/>
        <end position="196"/>
    </location>
</feature>
<proteinExistence type="predicted"/>
<accession>A0ABQ6VPM7</accession>
<evidence type="ECO:0000313" key="4">
    <source>
        <dbReference type="Proteomes" id="UP000461010"/>
    </source>
</evidence>
<keyword evidence="4" id="KW-1185">Reference proteome</keyword>
<evidence type="ECO:0000259" key="2">
    <source>
        <dbReference type="Pfam" id="PF13231"/>
    </source>
</evidence>
<comment type="caution">
    <text evidence="3">The sequence shown here is derived from an EMBL/GenBank/DDBJ whole genome shotgun (WGS) entry which is preliminary data.</text>
</comment>
<sequence length="523" mass="61078">MKIISVIVLIALVYLNYRHLNIGFLSLYSIDEYAFHGSLLNMYDGLVSLDIKKLFSFGFYSYGFGFFFLNLLATVPFFATDNIEMTIYMPRIITSLFAVGSVWFVYKIARVYVDRYSSVLIALLIFTMPGFYRNALWFHPDWMMTFFVVLSVYLFVKDNFKYKKFFWWAVVTLGFAISTKIQAITFLPFVFVYIFYESFQKKSFINIKIGLKLFAKSFVSLVAIFVITNPYLIHPSGLKVFVAMFLANMESNATNHGKVGTVTIGEKLSNAINFYYLESFLFIILILISLVVLFSIFYKNKSKSILPLIALYIVLNIGYLFLMVNKDWQHYYLTIFTLTPLLLIYLRDKFPKYKYFFLIGVLVVQVSTHIDEYKYVFTKGFHSKEISKSKQDDISHSLIAILSPVVDKDTNILISSYQPFDFRILGLNYKNIHGIYGPIALHSIKLDAYLEKSNSKDPSKFVEKDFIVLSKEDIYFDEQKLSKMVDKEGFLKAEQIIYNFNQGGNLGYEKYAENEYFYVWRRK</sequence>
<keyword evidence="1" id="KW-0812">Transmembrane</keyword>
<name>A0ABQ6VPM7_9BACT</name>
<dbReference type="Proteomes" id="UP000461010">
    <property type="component" value="Unassembled WGS sequence"/>
</dbReference>
<dbReference type="Pfam" id="PF13231">
    <property type="entry name" value="PMT_2"/>
    <property type="match status" value="1"/>
</dbReference>
<dbReference type="EMBL" id="WFKJ01000003">
    <property type="protein sequence ID" value="KAB7892659.1"/>
    <property type="molecule type" value="Genomic_DNA"/>
</dbReference>
<evidence type="ECO:0000256" key="1">
    <source>
        <dbReference type="SAM" id="Phobius"/>
    </source>
</evidence>
<feature type="transmembrane region" description="Helical" evidence="1">
    <location>
        <begin position="59"/>
        <end position="80"/>
    </location>
</feature>
<feature type="transmembrane region" description="Helical" evidence="1">
    <location>
        <begin position="115"/>
        <end position="132"/>
    </location>
</feature>
<feature type="transmembrane region" description="Helical" evidence="1">
    <location>
        <begin position="330"/>
        <end position="346"/>
    </location>
</feature>